<keyword evidence="2" id="KW-1185">Reference proteome</keyword>
<dbReference type="Gene3D" id="3.10.10.10">
    <property type="entry name" value="HIV Type 1 Reverse Transcriptase, subunit A, domain 1"/>
    <property type="match status" value="1"/>
</dbReference>
<dbReference type="EMBL" id="UYRS01018378">
    <property type="protein sequence ID" value="VDK34186.1"/>
    <property type="molecule type" value="Genomic_DNA"/>
</dbReference>
<reference evidence="1 2" key="1">
    <citation type="submission" date="2018-11" db="EMBL/GenBank/DDBJ databases">
        <authorList>
            <consortium name="Pathogen Informatics"/>
        </authorList>
    </citation>
    <scope>NUCLEOTIDE SEQUENCE [LARGE SCALE GENOMIC DNA]</scope>
</reference>
<evidence type="ECO:0000313" key="2">
    <source>
        <dbReference type="Proteomes" id="UP000282613"/>
    </source>
</evidence>
<proteinExistence type="predicted"/>
<gene>
    <name evidence="1" type="ORF">TASK_LOCUS4899</name>
</gene>
<dbReference type="AlphaFoldDB" id="A0A3P6P4A3"/>
<organism evidence="1 2">
    <name type="scientific">Taenia asiatica</name>
    <name type="common">Asian tapeworm</name>
    <dbReference type="NCBI Taxonomy" id="60517"/>
    <lineage>
        <taxon>Eukaryota</taxon>
        <taxon>Metazoa</taxon>
        <taxon>Spiralia</taxon>
        <taxon>Lophotrochozoa</taxon>
        <taxon>Platyhelminthes</taxon>
        <taxon>Cestoda</taxon>
        <taxon>Eucestoda</taxon>
        <taxon>Cyclophyllidea</taxon>
        <taxon>Taeniidae</taxon>
        <taxon>Taenia</taxon>
    </lineage>
</organism>
<accession>A0A3P6P4A3</accession>
<name>A0A3P6P4A3_TAEAS</name>
<dbReference type="Proteomes" id="UP000282613">
    <property type="component" value="Unassembled WGS sequence"/>
</dbReference>
<sequence>MEEVNRLVEAMIKDETIKPSKPSRASSVALVKRRDGGLPSRFDYRKLNTCNQGGCVPLTPCKRFIGLSAWIKMVLQAGLKVWVLKKSRDTTSAAEKSGPHFNGFLLWSIPLVANSGGVKEVDVLWVGDSLKSHNRRAELDVHLRHLPHPRVLQGSY</sequence>
<dbReference type="InterPro" id="IPR043502">
    <property type="entry name" value="DNA/RNA_pol_sf"/>
</dbReference>
<dbReference type="SUPFAM" id="SSF56672">
    <property type="entry name" value="DNA/RNA polymerases"/>
    <property type="match status" value="1"/>
</dbReference>
<protein>
    <submittedName>
        <fullName evidence="1">Uncharacterized protein</fullName>
    </submittedName>
</protein>
<evidence type="ECO:0000313" key="1">
    <source>
        <dbReference type="EMBL" id="VDK34186.1"/>
    </source>
</evidence>